<dbReference type="InterPro" id="IPR012441">
    <property type="entry name" value="DUF1643"/>
</dbReference>
<accession>E8V8F9</accession>
<dbReference type="Proteomes" id="UP000006844">
    <property type="component" value="Chromosome"/>
</dbReference>
<dbReference type="AlphaFoldDB" id="E8V8F9"/>
<feature type="region of interest" description="Disordered" evidence="1">
    <location>
        <begin position="170"/>
        <end position="202"/>
    </location>
</feature>
<evidence type="ECO:0008006" key="4">
    <source>
        <dbReference type="Google" id="ProtNLM"/>
    </source>
</evidence>
<reference evidence="2 3" key="1">
    <citation type="journal article" date="2012" name="Stand. Genomic Sci.">
        <title>Complete genome sequence of Terriglobus saanensis type strain SP1PR4(T), an Acidobacteria from tundra soil.</title>
        <authorList>
            <person name="Rawat S.R."/>
            <person name="Mannisto M.K."/>
            <person name="Starovoytov V."/>
            <person name="Goodwin L."/>
            <person name="Nolan M."/>
            <person name="Hauser L."/>
            <person name="Land M."/>
            <person name="Davenport K.W."/>
            <person name="Woyke T."/>
            <person name="Haggblom M.M."/>
        </authorList>
    </citation>
    <scope>NUCLEOTIDE SEQUENCE</scope>
    <source>
        <strain evidence="3">ATCC BAA-1853 / DSM 23119 / SP1PR4</strain>
    </source>
</reference>
<dbReference type="eggNOG" id="COG4333">
    <property type="taxonomic scope" value="Bacteria"/>
</dbReference>
<proteinExistence type="predicted"/>
<evidence type="ECO:0000313" key="3">
    <source>
        <dbReference type="Proteomes" id="UP000006844"/>
    </source>
</evidence>
<dbReference type="OrthoDB" id="9807577at2"/>
<keyword evidence="3" id="KW-1185">Reference proteome</keyword>
<dbReference type="RefSeq" id="WP_013568671.1">
    <property type="nucleotide sequence ID" value="NC_014963.1"/>
</dbReference>
<gene>
    <name evidence="2" type="ordered locus">AciPR4_2136</name>
</gene>
<dbReference type="HOGENOM" id="CLU_097481_0_1_0"/>
<dbReference type="STRING" id="401053.AciPR4_2136"/>
<dbReference type="KEGG" id="tsa:AciPR4_2136"/>
<sequence length="202" mass="22212">MMNALRKPIEVSAKSKVTPPHDPGGKSKPRWPADSNISAHFSPCKRYRYTLTEIWDSQLSPIMWLLMNPSVASVEHADPTLIRTGRYARLWGYGGQLVGNVHAYRTTDKHKLLDVDDPEGPENVNALVHMAKQAGRVILAYGQPPKVLRPRSAEVVQLLRETGATLHHLRLSKDGSPSHPLYLPATLGPTPPLPKTSVLAAG</sequence>
<protein>
    <recommendedName>
        <fullName evidence="4">DUF1643 domain-containing protein</fullName>
    </recommendedName>
</protein>
<evidence type="ECO:0000256" key="1">
    <source>
        <dbReference type="SAM" id="MobiDB-lite"/>
    </source>
</evidence>
<feature type="region of interest" description="Disordered" evidence="1">
    <location>
        <begin position="1"/>
        <end position="34"/>
    </location>
</feature>
<name>E8V8F9_TERSS</name>
<evidence type="ECO:0000313" key="2">
    <source>
        <dbReference type="EMBL" id="ADV82938.1"/>
    </source>
</evidence>
<organism evidence="2 3">
    <name type="scientific">Terriglobus saanensis (strain ATCC BAA-1853 / DSM 23119 / SP1PR4)</name>
    <dbReference type="NCBI Taxonomy" id="401053"/>
    <lineage>
        <taxon>Bacteria</taxon>
        <taxon>Pseudomonadati</taxon>
        <taxon>Acidobacteriota</taxon>
        <taxon>Terriglobia</taxon>
        <taxon>Terriglobales</taxon>
        <taxon>Acidobacteriaceae</taxon>
        <taxon>Terriglobus</taxon>
    </lineage>
</organism>
<dbReference type="EMBL" id="CP002467">
    <property type="protein sequence ID" value="ADV82938.1"/>
    <property type="molecule type" value="Genomic_DNA"/>
</dbReference>
<dbReference type="Pfam" id="PF07799">
    <property type="entry name" value="DUF1643"/>
    <property type="match status" value="1"/>
</dbReference>